<dbReference type="SMART" id="SM00481">
    <property type="entry name" value="POLIIIAc"/>
    <property type="match status" value="1"/>
</dbReference>
<dbReference type="SUPFAM" id="SSF89550">
    <property type="entry name" value="PHP domain-like"/>
    <property type="match status" value="1"/>
</dbReference>
<dbReference type="Pfam" id="PF02811">
    <property type="entry name" value="PHP"/>
    <property type="match status" value="1"/>
</dbReference>
<dbReference type="InterPro" id="IPR003141">
    <property type="entry name" value="Pol/His_phosphatase_N"/>
</dbReference>
<organism evidence="2">
    <name type="scientific">marine metagenome</name>
    <dbReference type="NCBI Taxonomy" id="408172"/>
    <lineage>
        <taxon>unclassified sequences</taxon>
        <taxon>metagenomes</taxon>
        <taxon>ecological metagenomes</taxon>
    </lineage>
</organism>
<dbReference type="GO" id="GO:0006260">
    <property type="term" value="P:DNA replication"/>
    <property type="evidence" value="ECO:0007669"/>
    <property type="project" value="InterPro"/>
</dbReference>
<dbReference type="InterPro" id="IPR004805">
    <property type="entry name" value="DnaE2/DnaE/PolC"/>
</dbReference>
<feature type="non-terminal residue" evidence="2">
    <location>
        <position position="83"/>
    </location>
</feature>
<dbReference type="GO" id="GO:0008408">
    <property type="term" value="F:3'-5' exonuclease activity"/>
    <property type="evidence" value="ECO:0007669"/>
    <property type="project" value="InterPro"/>
</dbReference>
<dbReference type="PANTHER" id="PTHR32294">
    <property type="entry name" value="DNA POLYMERASE III SUBUNIT ALPHA"/>
    <property type="match status" value="1"/>
</dbReference>
<dbReference type="InterPro" id="IPR016195">
    <property type="entry name" value="Pol/histidinol_Pase-like"/>
</dbReference>
<dbReference type="AlphaFoldDB" id="A0A382XUR8"/>
<evidence type="ECO:0000313" key="2">
    <source>
        <dbReference type="EMBL" id="SVD74624.1"/>
    </source>
</evidence>
<accession>A0A382XUR8</accession>
<evidence type="ECO:0000259" key="1">
    <source>
        <dbReference type="SMART" id="SM00481"/>
    </source>
</evidence>
<dbReference type="EMBL" id="UINC01170535">
    <property type="protein sequence ID" value="SVD74624.1"/>
    <property type="molecule type" value="Genomic_DNA"/>
</dbReference>
<gene>
    <name evidence="2" type="ORF">METZ01_LOCUS427478</name>
</gene>
<dbReference type="Gene3D" id="3.20.20.140">
    <property type="entry name" value="Metal-dependent hydrolases"/>
    <property type="match status" value="1"/>
</dbReference>
<reference evidence="2" key="1">
    <citation type="submission" date="2018-05" db="EMBL/GenBank/DDBJ databases">
        <authorList>
            <person name="Lanie J.A."/>
            <person name="Ng W.-L."/>
            <person name="Kazmierczak K.M."/>
            <person name="Andrzejewski T.M."/>
            <person name="Davidsen T.M."/>
            <person name="Wayne K.J."/>
            <person name="Tettelin H."/>
            <person name="Glass J.I."/>
            <person name="Rusch D."/>
            <person name="Podicherti R."/>
            <person name="Tsui H.-C.T."/>
            <person name="Winkler M.E."/>
        </authorList>
    </citation>
    <scope>NUCLEOTIDE SEQUENCE</scope>
</reference>
<name>A0A382XUR8_9ZZZZ</name>
<proteinExistence type="predicted"/>
<dbReference type="InterPro" id="IPR004013">
    <property type="entry name" value="PHP_dom"/>
</dbReference>
<dbReference type="PANTHER" id="PTHR32294:SF0">
    <property type="entry name" value="DNA POLYMERASE III SUBUNIT ALPHA"/>
    <property type="match status" value="1"/>
</dbReference>
<feature type="domain" description="Polymerase/histidinol phosphatase N-terminal" evidence="1">
    <location>
        <begin position="5"/>
        <end position="72"/>
    </location>
</feature>
<protein>
    <recommendedName>
        <fullName evidence="1">Polymerase/histidinol phosphatase N-terminal domain-containing protein</fullName>
    </recommendedName>
</protein>
<sequence>MAEFVHLHAHSDYSLLHGACRIQDTVQKVRHLGMRAYALTDHGNLFGAIEFYQAALSAGVKPILGMEAFVAPGSLHEKKEARG</sequence>